<evidence type="ECO:0000313" key="1">
    <source>
        <dbReference type="EMBL" id="PKI75292.1"/>
    </source>
</evidence>
<comment type="caution">
    <text evidence="1">The sequence shown here is derived from an EMBL/GenBank/DDBJ whole genome shotgun (WGS) entry which is preliminary data.</text>
</comment>
<dbReference type="STRING" id="22663.A0A2I0L3M0"/>
<dbReference type="Gene3D" id="3.10.10.10">
    <property type="entry name" value="HIV Type 1 Reverse Transcriptase, subunit A, domain 1"/>
    <property type="match status" value="1"/>
</dbReference>
<gene>
    <name evidence="1" type="ORF">CRG98_004332</name>
</gene>
<accession>A0A2I0L3M0</accession>
<organism evidence="1 2">
    <name type="scientific">Punica granatum</name>
    <name type="common">Pomegranate</name>
    <dbReference type="NCBI Taxonomy" id="22663"/>
    <lineage>
        <taxon>Eukaryota</taxon>
        <taxon>Viridiplantae</taxon>
        <taxon>Streptophyta</taxon>
        <taxon>Embryophyta</taxon>
        <taxon>Tracheophyta</taxon>
        <taxon>Spermatophyta</taxon>
        <taxon>Magnoliopsida</taxon>
        <taxon>eudicotyledons</taxon>
        <taxon>Gunneridae</taxon>
        <taxon>Pentapetalae</taxon>
        <taxon>rosids</taxon>
        <taxon>malvids</taxon>
        <taxon>Myrtales</taxon>
        <taxon>Lythraceae</taxon>
        <taxon>Punica</taxon>
    </lineage>
</organism>
<dbReference type="EMBL" id="PGOL01000180">
    <property type="protein sequence ID" value="PKI75292.1"/>
    <property type="molecule type" value="Genomic_DNA"/>
</dbReference>
<reference evidence="1 2" key="1">
    <citation type="submission" date="2017-11" db="EMBL/GenBank/DDBJ databases">
        <title>De-novo sequencing of pomegranate (Punica granatum L.) genome.</title>
        <authorList>
            <person name="Akparov Z."/>
            <person name="Amiraslanov A."/>
            <person name="Hajiyeva S."/>
            <person name="Abbasov M."/>
            <person name="Kaur K."/>
            <person name="Hamwieh A."/>
            <person name="Solovyev V."/>
            <person name="Salamov A."/>
            <person name="Braich B."/>
            <person name="Kosarev P."/>
            <person name="Mahmoud A."/>
            <person name="Hajiyev E."/>
            <person name="Babayeva S."/>
            <person name="Izzatullayeva V."/>
            <person name="Mammadov A."/>
            <person name="Mammadov A."/>
            <person name="Sharifova S."/>
            <person name="Ojaghi J."/>
            <person name="Eynullazada K."/>
            <person name="Bayramov B."/>
            <person name="Abdulazimova A."/>
            <person name="Shahmuradov I."/>
        </authorList>
    </citation>
    <scope>NUCLEOTIDE SEQUENCE [LARGE SCALE GENOMIC DNA]</scope>
    <source>
        <strain evidence="2">cv. AG2017</strain>
        <tissue evidence="1">Leaf</tissue>
    </source>
</reference>
<name>A0A2I0L3M0_PUNGR</name>
<proteinExistence type="predicted"/>
<evidence type="ECO:0000313" key="2">
    <source>
        <dbReference type="Proteomes" id="UP000233551"/>
    </source>
</evidence>
<dbReference type="AlphaFoldDB" id="A0A2I0L3M0"/>
<dbReference type="InterPro" id="IPR043502">
    <property type="entry name" value="DNA/RNA_pol_sf"/>
</dbReference>
<keyword evidence="2" id="KW-1185">Reference proteome</keyword>
<protein>
    <submittedName>
        <fullName evidence="1">Uncharacterized protein</fullName>
    </submittedName>
</protein>
<dbReference type="SUPFAM" id="SSF56672">
    <property type="entry name" value="DNA/RNA polymerases"/>
    <property type="match status" value="1"/>
</dbReference>
<dbReference type="Proteomes" id="UP000233551">
    <property type="component" value="Unassembled WGS sequence"/>
</dbReference>
<sequence length="82" mass="9090">MAAEVTIPIVAASVVAEFIEVFPNEPPDGLLPLHDIQHRIDLEPGAVLPNRPHYKSPGEHEELRKRAKELLAKGHVRESLSL</sequence>